<evidence type="ECO:0000313" key="4">
    <source>
        <dbReference type="Proteomes" id="UP000319514"/>
    </source>
</evidence>
<dbReference type="InterPro" id="IPR004176">
    <property type="entry name" value="Clp_R_N"/>
</dbReference>
<dbReference type="Gene3D" id="1.10.1780.10">
    <property type="entry name" value="Clp, N-terminal domain"/>
    <property type="match status" value="2"/>
</dbReference>
<dbReference type="InterPro" id="IPR036628">
    <property type="entry name" value="Clp_N_dom_sf"/>
</dbReference>
<comment type="caution">
    <text evidence="3">The sequence shown here is derived from an EMBL/GenBank/DDBJ whole genome shotgun (WGS) entry which is preliminary data.</text>
</comment>
<gene>
    <name evidence="3" type="ORF">FB474_1167</name>
</gene>
<dbReference type="OrthoDB" id="3628183at2"/>
<dbReference type="Pfam" id="PF02861">
    <property type="entry name" value="Clp_N"/>
    <property type="match status" value="2"/>
</dbReference>
<proteinExistence type="predicted"/>
<dbReference type="Proteomes" id="UP000319514">
    <property type="component" value="Unassembled WGS sequence"/>
</dbReference>
<evidence type="ECO:0000313" key="3">
    <source>
        <dbReference type="EMBL" id="TQL59801.1"/>
    </source>
</evidence>
<evidence type="ECO:0000256" key="1">
    <source>
        <dbReference type="PROSITE-ProRule" id="PRU01251"/>
    </source>
</evidence>
<keyword evidence="4" id="KW-1185">Reference proteome</keyword>
<dbReference type="SUPFAM" id="SSF81923">
    <property type="entry name" value="Double Clp-N motif"/>
    <property type="match status" value="2"/>
</dbReference>
<feature type="domain" description="Clp R" evidence="2">
    <location>
        <begin position="2"/>
        <end position="189"/>
    </location>
</feature>
<reference evidence="3 4" key="1">
    <citation type="submission" date="2019-06" db="EMBL/GenBank/DDBJ databases">
        <title>Sequencing the genomes of 1000 actinobacteria strains.</title>
        <authorList>
            <person name="Klenk H.-P."/>
        </authorList>
    </citation>
    <scope>NUCLEOTIDE SEQUENCE [LARGE SCALE GENOMIC DNA]</scope>
    <source>
        <strain evidence="3 4">DSM 18082</strain>
    </source>
</reference>
<evidence type="ECO:0000259" key="2">
    <source>
        <dbReference type="PROSITE" id="PS51903"/>
    </source>
</evidence>
<dbReference type="PROSITE" id="PS51903">
    <property type="entry name" value="CLP_R"/>
    <property type="match status" value="1"/>
</dbReference>
<dbReference type="RefSeq" id="WP_141787772.1">
    <property type="nucleotide sequence ID" value="NZ_BAAAKX010000004.1"/>
</dbReference>
<sequence>MFERFTKRARQVVVQSLEEARAERQGEIRPEHLLLALLRDPDCLAVRVMTGLGAGPEAVRLAVEAQRKAPVGGLGESDAEALRAIGIDLDEVLRSVEANLGGGLGDPIAEEDLGRRGRRGRKPFAPESRKVLELALREAISLKHGWIGTEHLLLGLLRLDRGAAHEALAGLGLRHRDVRAAVVEALRATG</sequence>
<dbReference type="EMBL" id="VFOQ01000001">
    <property type="protein sequence ID" value="TQL59801.1"/>
    <property type="molecule type" value="Genomic_DNA"/>
</dbReference>
<organism evidence="3 4">
    <name type="scientific">Oryzihumus leptocrescens</name>
    <dbReference type="NCBI Taxonomy" id="297536"/>
    <lineage>
        <taxon>Bacteria</taxon>
        <taxon>Bacillati</taxon>
        <taxon>Actinomycetota</taxon>
        <taxon>Actinomycetes</taxon>
        <taxon>Micrococcales</taxon>
        <taxon>Intrasporangiaceae</taxon>
        <taxon>Oryzihumus</taxon>
    </lineage>
</organism>
<protein>
    <submittedName>
        <fullName evidence="3">ClpA/ClpB-like protein</fullName>
    </submittedName>
</protein>
<name>A0A542ZHI9_9MICO</name>
<accession>A0A542ZHI9</accession>
<keyword evidence="1" id="KW-0677">Repeat</keyword>
<dbReference type="AlphaFoldDB" id="A0A542ZHI9"/>